<dbReference type="AlphaFoldDB" id="A0A1F5S4M5"/>
<dbReference type="EMBL" id="MFGA01000002">
    <property type="protein sequence ID" value="OGF21637.1"/>
    <property type="molecule type" value="Genomic_DNA"/>
</dbReference>
<evidence type="ECO:0000313" key="2">
    <source>
        <dbReference type="Proteomes" id="UP000177407"/>
    </source>
</evidence>
<organism evidence="1 2">
    <name type="scientific">Candidatus Falkowbacteria bacterium RIFOXYA2_FULL_38_12</name>
    <dbReference type="NCBI Taxonomy" id="1797993"/>
    <lineage>
        <taxon>Bacteria</taxon>
        <taxon>Candidatus Falkowiibacteriota</taxon>
    </lineage>
</organism>
<proteinExistence type="predicted"/>
<accession>A0A1F5S4M5</accession>
<name>A0A1F5S4M5_9BACT</name>
<gene>
    <name evidence="1" type="ORF">A2257_02465</name>
</gene>
<sequence>MKIGTRRQRGVGNNNFNKFLKINFMNRIEIPQSDLVDETIEKCDAENLIETLVREDLEKRNFTGQFGGTFKGLREMETRRILEEGIKKGLEEGRSSGEIEDYLRKRLELPKQ</sequence>
<dbReference type="Proteomes" id="UP000177407">
    <property type="component" value="Unassembled WGS sequence"/>
</dbReference>
<protein>
    <submittedName>
        <fullName evidence="1">Uncharacterized protein</fullName>
    </submittedName>
</protein>
<reference evidence="1 2" key="1">
    <citation type="journal article" date="2016" name="Nat. Commun.">
        <title>Thousands of microbial genomes shed light on interconnected biogeochemical processes in an aquifer system.</title>
        <authorList>
            <person name="Anantharaman K."/>
            <person name="Brown C.T."/>
            <person name="Hug L.A."/>
            <person name="Sharon I."/>
            <person name="Castelle C.J."/>
            <person name="Probst A.J."/>
            <person name="Thomas B.C."/>
            <person name="Singh A."/>
            <person name="Wilkins M.J."/>
            <person name="Karaoz U."/>
            <person name="Brodie E.L."/>
            <person name="Williams K.H."/>
            <person name="Hubbard S.S."/>
            <person name="Banfield J.F."/>
        </authorList>
    </citation>
    <scope>NUCLEOTIDE SEQUENCE [LARGE SCALE GENOMIC DNA]</scope>
</reference>
<comment type="caution">
    <text evidence="1">The sequence shown here is derived from an EMBL/GenBank/DDBJ whole genome shotgun (WGS) entry which is preliminary data.</text>
</comment>
<evidence type="ECO:0000313" key="1">
    <source>
        <dbReference type="EMBL" id="OGF21637.1"/>
    </source>
</evidence>